<evidence type="ECO:0000313" key="2">
    <source>
        <dbReference type="EMBL" id="JAD32001.1"/>
    </source>
</evidence>
<keyword evidence="1" id="KW-0812">Transmembrane</keyword>
<protein>
    <submittedName>
        <fullName evidence="2">Uncharacterized protein</fullName>
    </submittedName>
</protein>
<proteinExistence type="predicted"/>
<evidence type="ECO:0000256" key="1">
    <source>
        <dbReference type="SAM" id="Phobius"/>
    </source>
</evidence>
<feature type="transmembrane region" description="Helical" evidence="1">
    <location>
        <begin position="17"/>
        <end position="40"/>
    </location>
</feature>
<reference evidence="2" key="2">
    <citation type="journal article" date="2015" name="Data Brief">
        <title>Shoot transcriptome of the giant reed, Arundo donax.</title>
        <authorList>
            <person name="Barrero R.A."/>
            <person name="Guerrero F.D."/>
            <person name="Moolhuijzen P."/>
            <person name="Goolsby J.A."/>
            <person name="Tidwell J."/>
            <person name="Bellgard S.E."/>
            <person name="Bellgard M.I."/>
        </authorList>
    </citation>
    <scope>NUCLEOTIDE SEQUENCE</scope>
    <source>
        <tissue evidence="2">Shoot tissue taken approximately 20 cm above the soil surface</tissue>
    </source>
</reference>
<sequence>MGGHSYPCLFLQESVPALIYLLLSTTNILWGIAVECRVALLLQKRYAGNTTTLPLLMRPSLLESLGSIIL</sequence>
<dbReference type="EMBL" id="GBRH01265894">
    <property type="protein sequence ID" value="JAD32001.1"/>
    <property type="molecule type" value="Transcribed_RNA"/>
</dbReference>
<name>A0A0A8YZK9_ARUDO</name>
<dbReference type="AlphaFoldDB" id="A0A0A8YZK9"/>
<reference evidence="2" key="1">
    <citation type="submission" date="2014-09" db="EMBL/GenBank/DDBJ databases">
        <authorList>
            <person name="Magalhaes I.L.F."/>
            <person name="Oliveira U."/>
            <person name="Santos F.R."/>
            <person name="Vidigal T.H.D.A."/>
            <person name="Brescovit A.D."/>
            <person name="Santos A.J."/>
        </authorList>
    </citation>
    <scope>NUCLEOTIDE SEQUENCE</scope>
    <source>
        <tissue evidence="2">Shoot tissue taken approximately 20 cm above the soil surface</tissue>
    </source>
</reference>
<keyword evidence="1" id="KW-0472">Membrane</keyword>
<accession>A0A0A8YZK9</accession>
<organism evidence="2">
    <name type="scientific">Arundo donax</name>
    <name type="common">Giant reed</name>
    <name type="synonym">Donax arundinaceus</name>
    <dbReference type="NCBI Taxonomy" id="35708"/>
    <lineage>
        <taxon>Eukaryota</taxon>
        <taxon>Viridiplantae</taxon>
        <taxon>Streptophyta</taxon>
        <taxon>Embryophyta</taxon>
        <taxon>Tracheophyta</taxon>
        <taxon>Spermatophyta</taxon>
        <taxon>Magnoliopsida</taxon>
        <taxon>Liliopsida</taxon>
        <taxon>Poales</taxon>
        <taxon>Poaceae</taxon>
        <taxon>PACMAD clade</taxon>
        <taxon>Arundinoideae</taxon>
        <taxon>Arundineae</taxon>
        <taxon>Arundo</taxon>
    </lineage>
</organism>
<keyword evidence="1" id="KW-1133">Transmembrane helix</keyword>